<evidence type="ECO:0000313" key="1">
    <source>
        <dbReference type="EMBL" id="KAJ8681531.1"/>
    </source>
</evidence>
<organism evidence="1 2">
    <name type="scientific">Eretmocerus hayati</name>
    <dbReference type="NCBI Taxonomy" id="131215"/>
    <lineage>
        <taxon>Eukaryota</taxon>
        <taxon>Metazoa</taxon>
        <taxon>Ecdysozoa</taxon>
        <taxon>Arthropoda</taxon>
        <taxon>Hexapoda</taxon>
        <taxon>Insecta</taxon>
        <taxon>Pterygota</taxon>
        <taxon>Neoptera</taxon>
        <taxon>Endopterygota</taxon>
        <taxon>Hymenoptera</taxon>
        <taxon>Apocrita</taxon>
        <taxon>Proctotrupomorpha</taxon>
        <taxon>Chalcidoidea</taxon>
        <taxon>Aphelinidae</taxon>
        <taxon>Aphelininae</taxon>
        <taxon>Eretmocerus</taxon>
    </lineage>
</organism>
<evidence type="ECO:0000313" key="2">
    <source>
        <dbReference type="Proteomes" id="UP001239111"/>
    </source>
</evidence>
<comment type="caution">
    <text evidence="1">The sequence shown here is derived from an EMBL/GenBank/DDBJ whole genome shotgun (WGS) entry which is preliminary data.</text>
</comment>
<accession>A0ACC2PDJ4</accession>
<name>A0ACC2PDJ4_9HYME</name>
<keyword evidence="2" id="KW-1185">Reference proteome</keyword>
<sequence length="125" mass="14474">MENISDGQVMKRWNVLVAIGAVAAAWKSVTPETIANWLRKARTPSTQELCLDVQIDESTNEDWEYLKSHQLSDCETFEDFISIDNNLAVCEPSNIIETRLETFQSQVMRMVTMILERYRFPLILM</sequence>
<gene>
    <name evidence="1" type="ORF">QAD02_017323</name>
</gene>
<proteinExistence type="predicted"/>
<dbReference type="EMBL" id="CM056741">
    <property type="protein sequence ID" value="KAJ8681531.1"/>
    <property type="molecule type" value="Genomic_DNA"/>
</dbReference>
<protein>
    <submittedName>
        <fullName evidence="1">Uncharacterized protein</fullName>
    </submittedName>
</protein>
<dbReference type="Proteomes" id="UP001239111">
    <property type="component" value="Chromosome 1"/>
</dbReference>
<reference evidence="1" key="1">
    <citation type="submission" date="2023-04" db="EMBL/GenBank/DDBJ databases">
        <title>A chromosome-level genome assembly of the parasitoid wasp Eretmocerus hayati.</title>
        <authorList>
            <person name="Zhong Y."/>
            <person name="Liu S."/>
            <person name="Liu Y."/>
        </authorList>
    </citation>
    <scope>NUCLEOTIDE SEQUENCE</scope>
    <source>
        <strain evidence="1">ZJU_SS_LIU_2023</strain>
    </source>
</reference>